<feature type="region of interest" description="Disordered" evidence="1">
    <location>
        <begin position="1"/>
        <end position="34"/>
    </location>
</feature>
<evidence type="ECO:0000256" key="1">
    <source>
        <dbReference type="SAM" id="MobiDB-lite"/>
    </source>
</evidence>
<proteinExistence type="predicted"/>
<protein>
    <submittedName>
        <fullName evidence="2">Uncharacterized protein</fullName>
    </submittedName>
</protein>
<dbReference type="Proteomes" id="UP000018144">
    <property type="component" value="Unassembled WGS sequence"/>
</dbReference>
<keyword evidence="3" id="KW-1185">Reference proteome</keyword>
<dbReference type="EMBL" id="HF935352">
    <property type="protein sequence ID" value="CCX29694.1"/>
    <property type="molecule type" value="Genomic_DNA"/>
</dbReference>
<accession>U4LC73</accession>
<evidence type="ECO:0000313" key="2">
    <source>
        <dbReference type="EMBL" id="CCX29694.1"/>
    </source>
</evidence>
<feature type="compositionally biased region" description="Basic residues" evidence="1">
    <location>
        <begin position="21"/>
        <end position="34"/>
    </location>
</feature>
<dbReference type="AlphaFoldDB" id="U4LC73"/>
<gene>
    <name evidence="2" type="ORF">PCON_07020</name>
</gene>
<sequence length="34" mass="3868">MISGSLNPRPRRQSKLTQPAKKPKARSRSRSHLP</sequence>
<organism evidence="2 3">
    <name type="scientific">Pyronema omphalodes (strain CBS 100304)</name>
    <name type="common">Pyronema confluens</name>
    <dbReference type="NCBI Taxonomy" id="1076935"/>
    <lineage>
        <taxon>Eukaryota</taxon>
        <taxon>Fungi</taxon>
        <taxon>Dikarya</taxon>
        <taxon>Ascomycota</taxon>
        <taxon>Pezizomycotina</taxon>
        <taxon>Pezizomycetes</taxon>
        <taxon>Pezizales</taxon>
        <taxon>Pyronemataceae</taxon>
        <taxon>Pyronema</taxon>
    </lineage>
</organism>
<name>U4LC73_PYROM</name>
<reference evidence="2 3" key="1">
    <citation type="journal article" date="2013" name="PLoS Genet.">
        <title>The genome and development-dependent transcriptomes of Pyronema confluens: a window into fungal evolution.</title>
        <authorList>
            <person name="Traeger S."/>
            <person name="Altegoer F."/>
            <person name="Freitag M."/>
            <person name="Gabaldon T."/>
            <person name="Kempken F."/>
            <person name="Kumar A."/>
            <person name="Marcet-Houben M."/>
            <person name="Poggeler S."/>
            <person name="Stajich J.E."/>
            <person name="Nowrousian M."/>
        </authorList>
    </citation>
    <scope>NUCLEOTIDE SEQUENCE [LARGE SCALE GENOMIC DNA]</scope>
    <source>
        <strain evidence="3">CBS 100304</strain>
        <tissue evidence="2">Vegetative mycelium</tissue>
    </source>
</reference>
<evidence type="ECO:0000313" key="3">
    <source>
        <dbReference type="Proteomes" id="UP000018144"/>
    </source>
</evidence>